<proteinExistence type="predicted"/>
<accession>A0ACA6QM74</accession>
<dbReference type="EMBL" id="CP001805">
    <property type="protein sequence ID" value="ACY51363.1"/>
    <property type="molecule type" value="Genomic_DNA"/>
</dbReference>
<evidence type="ECO:0000313" key="1">
    <source>
        <dbReference type="EMBL" id="ACY51363.1"/>
    </source>
</evidence>
<dbReference type="Proteomes" id="UP000002571">
    <property type="component" value="Chromosome 1"/>
</dbReference>
<gene>
    <name evidence="1" type="ordered locus">VEA_003203</name>
</gene>
<evidence type="ECO:0000313" key="2">
    <source>
        <dbReference type="Proteomes" id="UP000002571"/>
    </source>
</evidence>
<name>A0ACA6QM74_VIBAE</name>
<keyword evidence="2" id="KW-1185">Reference proteome</keyword>
<reference evidence="1" key="1">
    <citation type="submission" date="2009-10" db="EMBL/GenBank/DDBJ databases">
        <authorList>
            <consortium name="Los Alamos National Laboratory (LANL)"/>
            <consortium name="National Microbial Pathogen Data Resource (NMPDR)"/>
            <person name="Munk A.C."/>
            <person name="Tapia R."/>
            <person name="Green L."/>
            <person name="Rogers Y."/>
            <person name="Detter J.C."/>
            <person name="Bruce D."/>
            <person name="Brettin T.S."/>
            <person name="Colwell R."/>
            <person name="Huq A."/>
            <person name="Grim C.J."/>
            <person name="Hasan N.A."/>
            <person name="Vonstein V."/>
            <person name="Bartels D."/>
        </authorList>
    </citation>
    <scope>NUCLEOTIDE SEQUENCE</scope>
    <source>
        <strain evidence="1">EX25</strain>
    </source>
</reference>
<organism evidence="1 2">
    <name type="scientific">Vibrio antiquarius (strain Ex25)</name>
    <dbReference type="NCBI Taxonomy" id="150340"/>
    <lineage>
        <taxon>Bacteria</taxon>
        <taxon>Pseudomonadati</taxon>
        <taxon>Pseudomonadota</taxon>
        <taxon>Gammaproteobacteria</taxon>
        <taxon>Vibrionales</taxon>
        <taxon>Vibrionaceae</taxon>
        <taxon>Vibrio</taxon>
        <taxon>Vibrio diabolicus subgroup</taxon>
    </lineage>
</organism>
<sequence length="169" mass="20447">MENSVWYQEEFFEDEKDYFLSKLVRLPDCFIRASSLDHMDRFLESFSYPFSDEKLRSNIGCYFFFDSYRLAGDVVDFAPLYVGKTKQLNKRLYRHWKTSDNHIDKYSEDVFFQDGEYEIDLGYIGEYHLGKLIPSFDIKVAIWLENDLRELMFLEHELIYKLRPMFNKA</sequence>
<protein>
    <submittedName>
        <fullName evidence="1">Nuclease subunit of the excinuclease complex</fullName>
    </submittedName>
</protein>